<evidence type="ECO:0000259" key="12">
    <source>
        <dbReference type="SMART" id="SM00836"/>
    </source>
</evidence>
<dbReference type="AlphaFoldDB" id="A0A1G2IAC2"/>
<evidence type="ECO:0000256" key="3">
    <source>
        <dbReference type="ARBA" id="ARBA00022490"/>
    </source>
</evidence>
<dbReference type="SMART" id="SM00836">
    <property type="entry name" value="DALR_1"/>
    <property type="match status" value="1"/>
</dbReference>
<keyword evidence="4 11" id="KW-0436">Ligase</keyword>
<dbReference type="InterPro" id="IPR001412">
    <property type="entry name" value="aa-tRNA-synth_I_CS"/>
</dbReference>
<evidence type="ECO:0000256" key="1">
    <source>
        <dbReference type="ARBA" id="ARBA00005594"/>
    </source>
</evidence>
<feature type="domain" description="DALR anticodon binding" evidence="12">
    <location>
        <begin position="465"/>
        <end position="579"/>
    </location>
</feature>
<proteinExistence type="inferred from homology"/>
<accession>A0A1G2IAC2</accession>
<dbReference type="EMBL" id="MHOZ01000051">
    <property type="protein sequence ID" value="OGZ71754.1"/>
    <property type="molecule type" value="Genomic_DNA"/>
</dbReference>
<dbReference type="GO" id="GO:0004814">
    <property type="term" value="F:arginine-tRNA ligase activity"/>
    <property type="evidence" value="ECO:0007669"/>
    <property type="project" value="UniProtKB-UniRule"/>
</dbReference>
<evidence type="ECO:0000256" key="2">
    <source>
        <dbReference type="ARBA" id="ARBA00012837"/>
    </source>
</evidence>
<keyword evidence="3" id="KW-0963">Cytoplasm</keyword>
<evidence type="ECO:0000256" key="8">
    <source>
        <dbReference type="ARBA" id="ARBA00023146"/>
    </source>
</evidence>
<evidence type="ECO:0000256" key="9">
    <source>
        <dbReference type="ARBA" id="ARBA00049339"/>
    </source>
</evidence>
<dbReference type="InterPro" id="IPR005148">
    <property type="entry name" value="Arg-tRNA-synth_N"/>
</dbReference>
<dbReference type="GO" id="GO:0005524">
    <property type="term" value="F:ATP binding"/>
    <property type="evidence" value="ECO:0007669"/>
    <property type="project" value="UniProtKB-KW"/>
</dbReference>
<dbReference type="Pfam" id="PF03485">
    <property type="entry name" value="Arg_tRNA_synt_N"/>
    <property type="match status" value="1"/>
</dbReference>
<comment type="similarity">
    <text evidence="1 11">Belongs to the class-I aminoacyl-tRNA synthetase family.</text>
</comment>
<keyword evidence="6 11" id="KW-0067">ATP-binding</keyword>
<dbReference type="SUPFAM" id="SSF52374">
    <property type="entry name" value="Nucleotidylyl transferase"/>
    <property type="match status" value="1"/>
</dbReference>
<dbReference type="NCBIfam" id="TIGR00456">
    <property type="entry name" value="argS"/>
    <property type="match status" value="1"/>
</dbReference>
<dbReference type="InterPro" id="IPR009080">
    <property type="entry name" value="tRNAsynth_Ia_anticodon-bd"/>
</dbReference>
<keyword evidence="5 11" id="KW-0547">Nucleotide-binding</keyword>
<dbReference type="Pfam" id="PF05746">
    <property type="entry name" value="DALR_1"/>
    <property type="match status" value="1"/>
</dbReference>
<keyword evidence="8 11" id="KW-0030">Aminoacyl-tRNA synthetase</keyword>
<dbReference type="EC" id="6.1.1.19" evidence="2 10"/>
<dbReference type="Proteomes" id="UP000178826">
    <property type="component" value="Unassembled WGS sequence"/>
</dbReference>
<comment type="catalytic activity">
    <reaction evidence="9">
        <text>tRNA(Arg) + L-arginine + ATP = L-arginyl-tRNA(Arg) + AMP + diphosphate</text>
        <dbReference type="Rhea" id="RHEA:20301"/>
        <dbReference type="Rhea" id="RHEA-COMP:9658"/>
        <dbReference type="Rhea" id="RHEA-COMP:9673"/>
        <dbReference type="ChEBI" id="CHEBI:30616"/>
        <dbReference type="ChEBI" id="CHEBI:32682"/>
        <dbReference type="ChEBI" id="CHEBI:33019"/>
        <dbReference type="ChEBI" id="CHEBI:78442"/>
        <dbReference type="ChEBI" id="CHEBI:78513"/>
        <dbReference type="ChEBI" id="CHEBI:456215"/>
        <dbReference type="EC" id="6.1.1.19"/>
    </reaction>
</comment>
<comment type="caution">
    <text evidence="13">The sequence shown here is derived from an EMBL/GenBank/DDBJ whole genome shotgun (WGS) entry which is preliminary data.</text>
</comment>
<dbReference type="PANTHER" id="PTHR11956:SF5">
    <property type="entry name" value="ARGININE--TRNA LIGASE, CYTOPLASMIC"/>
    <property type="match status" value="1"/>
</dbReference>
<dbReference type="InterPro" id="IPR008909">
    <property type="entry name" value="DALR_anticod-bd"/>
</dbReference>
<evidence type="ECO:0000313" key="14">
    <source>
        <dbReference type="Proteomes" id="UP000178826"/>
    </source>
</evidence>
<dbReference type="InterPro" id="IPR001278">
    <property type="entry name" value="Arg-tRNA-ligase"/>
</dbReference>
<name>A0A1G2IAC2_9BACT</name>
<dbReference type="Gene3D" id="3.30.1360.70">
    <property type="entry name" value="Arginyl tRNA synthetase N-terminal domain"/>
    <property type="match status" value="1"/>
</dbReference>
<evidence type="ECO:0000256" key="11">
    <source>
        <dbReference type="RuleBase" id="RU363038"/>
    </source>
</evidence>
<dbReference type="PANTHER" id="PTHR11956">
    <property type="entry name" value="ARGINYL-TRNA SYNTHETASE"/>
    <property type="match status" value="1"/>
</dbReference>
<evidence type="ECO:0000256" key="5">
    <source>
        <dbReference type="ARBA" id="ARBA00022741"/>
    </source>
</evidence>
<evidence type="ECO:0000256" key="6">
    <source>
        <dbReference type="ARBA" id="ARBA00022840"/>
    </source>
</evidence>
<gene>
    <name evidence="13" type="ORF">A2998_03205</name>
</gene>
<evidence type="ECO:0000313" key="13">
    <source>
        <dbReference type="EMBL" id="OGZ71754.1"/>
    </source>
</evidence>
<keyword evidence="7 11" id="KW-0648">Protein biosynthesis</keyword>
<organism evidence="13 14">
    <name type="scientific">Candidatus Staskawiczbacteria bacterium RIFCSPLOWO2_01_FULL_37_25b</name>
    <dbReference type="NCBI Taxonomy" id="1802213"/>
    <lineage>
        <taxon>Bacteria</taxon>
        <taxon>Candidatus Staskawicziibacteriota</taxon>
    </lineage>
</organism>
<protein>
    <recommendedName>
        <fullName evidence="2 10">Arginine--tRNA ligase</fullName>
        <ecNumber evidence="2 10">6.1.1.19</ecNumber>
    </recommendedName>
</protein>
<dbReference type="InterPro" id="IPR035684">
    <property type="entry name" value="ArgRS_core"/>
</dbReference>
<dbReference type="FunFam" id="1.10.730.10:FF:000006">
    <property type="entry name" value="Arginyl-tRNA synthetase 2, mitochondrial"/>
    <property type="match status" value="1"/>
</dbReference>
<dbReference type="Gene3D" id="1.10.730.10">
    <property type="entry name" value="Isoleucyl-tRNA Synthetase, Domain 1"/>
    <property type="match status" value="1"/>
</dbReference>
<reference evidence="13 14" key="1">
    <citation type="journal article" date="2016" name="Nat. Commun.">
        <title>Thousands of microbial genomes shed light on interconnected biogeochemical processes in an aquifer system.</title>
        <authorList>
            <person name="Anantharaman K."/>
            <person name="Brown C.T."/>
            <person name="Hug L.A."/>
            <person name="Sharon I."/>
            <person name="Castelle C.J."/>
            <person name="Probst A.J."/>
            <person name="Thomas B.C."/>
            <person name="Singh A."/>
            <person name="Wilkins M.J."/>
            <person name="Karaoz U."/>
            <person name="Brodie E.L."/>
            <person name="Williams K.H."/>
            <person name="Hubbard S.S."/>
            <person name="Banfield J.F."/>
        </authorList>
    </citation>
    <scope>NUCLEOTIDE SEQUENCE [LARGE SCALE GENOMIC DNA]</scope>
</reference>
<dbReference type="SUPFAM" id="SSF55190">
    <property type="entry name" value="Arginyl-tRNA synthetase (ArgRS), N-terminal 'additional' domain"/>
    <property type="match status" value="1"/>
</dbReference>
<evidence type="ECO:0000256" key="7">
    <source>
        <dbReference type="ARBA" id="ARBA00022917"/>
    </source>
</evidence>
<dbReference type="InterPro" id="IPR036695">
    <property type="entry name" value="Arg-tRNA-synth_N_sf"/>
</dbReference>
<feature type="non-terminal residue" evidence="13">
    <location>
        <position position="1"/>
    </location>
</feature>
<evidence type="ECO:0000256" key="4">
    <source>
        <dbReference type="ARBA" id="ARBA00022598"/>
    </source>
</evidence>
<dbReference type="Pfam" id="PF00750">
    <property type="entry name" value="tRNA-synt_1d"/>
    <property type="match status" value="1"/>
</dbReference>
<dbReference type="GO" id="GO:0005737">
    <property type="term" value="C:cytoplasm"/>
    <property type="evidence" value="ECO:0007669"/>
    <property type="project" value="UniProtKB-UniRule"/>
</dbReference>
<dbReference type="Gene3D" id="3.40.50.620">
    <property type="entry name" value="HUPs"/>
    <property type="match status" value="1"/>
</dbReference>
<dbReference type="SUPFAM" id="SSF47323">
    <property type="entry name" value="Anticodon-binding domain of a subclass of class I aminoacyl-tRNA synthetases"/>
    <property type="match status" value="1"/>
</dbReference>
<evidence type="ECO:0000256" key="10">
    <source>
        <dbReference type="NCBIfam" id="TIGR00456"/>
    </source>
</evidence>
<dbReference type="GO" id="GO:0006420">
    <property type="term" value="P:arginyl-tRNA aminoacylation"/>
    <property type="evidence" value="ECO:0007669"/>
    <property type="project" value="UniProtKB-UniRule"/>
</dbReference>
<sequence>FPPSPDMGDFAFACFQCAKLLGMSPAECAKKMEEIAKIQLANGGEHIPSVIEKVCASGPYLNIYLNREKTSDATIHAISEEKNGYGMNSSLSGKTMMVEYLSPNTNKPLHMGHMRNGVIGTIIARLLQANGAKVIAANNINDRGIHIAKSMMAYRLWGNGETPDSTGEKGDHFVGRFYVMYSQEEARLKKEWLITKGIPLDGTNKEEAERQFEKECPLVQQCYQMLNQWEAHEPSVIELWRKMNQWVYDGFEQTNRRLGFFFDTVYYESNTYKLGKQIVLEKFAQGIGQKSEKGIEIDLTDVKLGQKPILLLRADGTSVYMTQDIGLAPTRFAETDFDKVIYVVGSEQNFHFKCLFEIFKRYGFSWQSRLYHLSYGMVILPSGKMKSREGTVVDADDIIDQLRSFACDVIKENKTDISVDELGERAETIALGALKYMLASASPSNDILFDPQKSVSFEGNTGPYLQYACVRIAAIEEKALNFTNRKNADDLHISDKEFEIVKKLSLYPDAVRRAADSYDTSVLTNCLYDIARSFSAFYAECPVVRDNCVNAFRLNLCQATRQVLSNGLQLLGIPIPDRM</sequence>
<dbReference type="PRINTS" id="PR01038">
    <property type="entry name" value="TRNASYNTHARG"/>
</dbReference>
<dbReference type="InterPro" id="IPR014729">
    <property type="entry name" value="Rossmann-like_a/b/a_fold"/>
</dbReference>
<dbReference type="PROSITE" id="PS00178">
    <property type="entry name" value="AA_TRNA_LIGASE_I"/>
    <property type="match status" value="1"/>
</dbReference>